<dbReference type="SUPFAM" id="SSF89155">
    <property type="entry name" value="TorD-like"/>
    <property type="match status" value="1"/>
</dbReference>
<evidence type="ECO:0000313" key="2">
    <source>
        <dbReference type="EMBL" id="MDT8902106.1"/>
    </source>
</evidence>
<dbReference type="PANTHER" id="PTHR34227:SF11">
    <property type="entry name" value="CHAPERONE PROTEIN TORD"/>
    <property type="match status" value="1"/>
</dbReference>
<dbReference type="EMBL" id="JAUOZS010000001">
    <property type="protein sequence ID" value="MDT8902106.1"/>
    <property type="molecule type" value="Genomic_DNA"/>
</dbReference>
<sequence length="219" mass="24313">MVASWQEVALFRAGIYRFLGHCLLEPFQADRVPLLQPEFWRDFPLAPANDVMGDALDRLVNITSNLRSMPGEAALERVQTEYTDLFLGADEPKAPPWESLYRTPERLLFGPPAFQVREAMARFGVAAAAKYRQPEDHLGLELMLLAAASEAASLREEAGWRDSARLQAEFIAAHPLGWIGDLEKDAAAHGAVGFYAALLGLTRGVLQWDSELLEEYLSA</sequence>
<organism evidence="2 3">
    <name type="scientific">Anaeroselena agilis</name>
    <dbReference type="NCBI Taxonomy" id="3063788"/>
    <lineage>
        <taxon>Bacteria</taxon>
        <taxon>Bacillati</taxon>
        <taxon>Bacillota</taxon>
        <taxon>Negativicutes</taxon>
        <taxon>Acetonemataceae</taxon>
        <taxon>Anaeroselena</taxon>
    </lineage>
</organism>
<protein>
    <submittedName>
        <fullName evidence="2">Molecular chaperone TorD family protein</fullName>
    </submittedName>
</protein>
<dbReference type="Proteomes" id="UP001254848">
    <property type="component" value="Unassembled WGS sequence"/>
</dbReference>
<proteinExistence type="predicted"/>
<evidence type="ECO:0000256" key="1">
    <source>
        <dbReference type="ARBA" id="ARBA00023186"/>
    </source>
</evidence>
<dbReference type="Gene3D" id="1.10.3480.10">
    <property type="entry name" value="TorD-like"/>
    <property type="match status" value="1"/>
</dbReference>
<keyword evidence="3" id="KW-1185">Reference proteome</keyword>
<dbReference type="InterPro" id="IPR036411">
    <property type="entry name" value="TorD-like_sf"/>
</dbReference>
<comment type="caution">
    <text evidence="2">The sequence shown here is derived from an EMBL/GenBank/DDBJ whole genome shotgun (WGS) entry which is preliminary data.</text>
</comment>
<dbReference type="InterPro" id="IPR050289">
    <property type="entry name" value="TorD/DmsD_chaperones"/>
</dbReference>
<evidence type="ECO:0000313" key="3">
    <source>
        <dbReference type="Proteomes" id="UP001254848"/>
    </source>
</evidence>
<dbReference type="RefSeq" id="WP_413780594.1">
    <property type="nucleotide sequence ID" value="NZ_JAUOZS010000001.1"/>
</dbReference>
<keyword evidence="1" id="KW-0143">Chaperone</keyword>
<gene>
    <name evidence="2" type="ORF">Q4T40_12695</name>
</gene>
<dbReference type="PANTHER" id="PTHR34227">
    <property type="entry name" value="CHAPERONE PROTEIN YCDY"/>
    <property type="match status" value="1"/>
</dbReference>
<dbReference type="InterPro" id="IPR020945">
    <property type="entry name" value="DMSO/NO3_reduct_chaperone"/>
</dbReference>
<dbReference type="Pfam" id="PF02613">
    <property type="entry name" value="Nitrate_red_del"/>
    <property type="match status" value="1"/>
</dbReference>
<accession>A0ABU3P200</accession>
<name>A0ABU3P200_9FIRM</name>
<reference evidence="2 3" key="1">
    <citation type="submission" date="2023-07" db="EMBL/GenBank/DDBJ databases">
        <title>The novel representative of Negativicutes class, Anaeroselena agilis gen. nov. sp. nov.</title>
        <authorList>
            <person name="Prokofeva M.I."/>
            <person name="Elcheninov A.G."/>
            <person name="Klyukina A."/>
            <person name="Kublanov I.V."/>
            <person name="Frolov E.N."/>
            <person name="Podosokorskaya O.A."/>
        </authorList>
    </citation>
    <scope>NUCLEOTIDE SEQUENCE [LARGE SCALE GENOMIC DNA]</scope>
    <source>
        <strain evidence="2 3">4137-cl</strain>
    </source>
</reference>